<dbReference type="AlphaFoldDB" id="A0A150LIM1"/>
<dbReference type="Proteomes" id="UP000075683">
    <property type="component" value="Unassembled WGS sequence"/>
</dbReference>
<name>A0A150LIM1_9BACI</name>
<evidence type="ECO:0000313" key="2">
    <source>
        <dbReference type="Proteomes" id="UP000075683"/>
    </source>
</evidence>
<accession>A0A150LIM1</accession>
<dbReference type="EMBL" id="LQYT01000094">
    <property type="protein sequence ID" value="KYD12168.1"/>
    <property type="molecule type" value="Genomic_DNA"/>
</dbReference>
<proteinExistence type="predicted"/>
<evidence type="ECO:0000313" key="1">
    <source>
        <dbReference type="EMBL" id="KYD12168.1"/>
    </source>
</evidence>
<reference evidence="1 2" key="1">
    <citation type="submission" date="2016-01" db="EMBL/GenBank/DDBJ databases">
        <title>Draft Genome Sequences of Seven Thermophilic Sporeformers Isolated from Foods.</title>
        <authorList>
            <person name="Berendsen E.M."/>
            <person name="Wells-Bennik M.H."/>
            <person name="Krawcyk A.O."/>
            <person name="De Jong A."/>
            <person name="Holsappel S."/>
            <person name="Eijlander R.T."/>
            <person name="Kuipers O.P."/>
        </authorList>
    </citation>
    <scope>NUCLEOTIDE SEQUENCE [LARGE SCALE GENOMIC DNA]</scope>
    <source>
        <strain evidence="1 2">B4135</strain>
    </source>
</reference>
<gene>
    <name evidence="1" type="ORF">B4135_3082</name>
</gene>
<organism evidence="1 2">
    <name type="scientific">Caldibacillus debilis</name>
    <dbReference type="NCBI Taxonomy" id="301148"/>
    <lineage>
        <taxon>Bacteria</taxon>
        <taxon>Bacillati</taxon>
        <taxon>Bacillota</taxon>
        <taxon>Bacilli</taxon>
        <taxon>Bacillales</taxon>
        <taxon>Bacillaceae</taxon>
        <taxon>Caldibacillus</taxon>
    </lineage>
</organism>
<sequence length="43" mass="5072">MTVSRAYSAWSSQQYIIRLHPLFPFFVQKKQKEPRALSAFLSL</sequence>
<comment type="caution">
    <text evidence="1">The sequence shown here is derived from an EMBL/GenBank/DDBJ whole genome shotgun (WGS) entry which is preliminary data.</text>
</comment>
<protein>
    <submittedName>
        <fullName evidence="1">Uncharacterized protein</fullName>
    </submittedName>
</protein>
<dbReference type="STRING" id="301148.B4135_3082"/>